<dbReference type="AlphaFoldDB" id="A0AAD9QDC5"/>
<evidence type="ECO:0000313" key="2">
    <source>
        <dbReference type="EMBL" id="KAK2559207.1"/>
    </source>
</evidence>
<evidence type="ECO:0000259" key="1">
    <source>
        <dbReference type="PROSITE" id="PS50168"/>
    </source>
</evidence>
<evidence type="ECO:0000313" key="3">
    <source>
        <dbReference type="Proteomes" id="UP001249851"/>
    </source>
</evidence>
<accession>A0AAD9QDC5</accession>
<dbReference type="PROSITE" id="PS50168">
    <property type="entry name" value="DED"/>
    <property type="match status" value="1"/>
</dbReference>
<comment type="caution">
    <text evidence="2">The sequence shown here is derived from an EMBL/GenBank/DDBJ whole genome shotgun (WGS) entry which is preliminary data.</text>
</comment>
<protein>
    <recommendedName>
        <fullName evidence="1">DED domain-containing protein</fullName>
    </recommendedName>
</protein>
<organism evidence="2 3">
    <name type="scientific">Acropora cervicornis</name>
    <name type="common">Staghorn coral</name>
    <dbReference type="NCBI Taxonomy" id="6130"/>
    <lineage>
        <taxon>Eukaryota</taxon>
        <taxon>Metazoa</taxon>
        <taxon>Cnidaria</taxon>
        <taxon>Anthozoa</taxon>
        <taxon>Hexacorallia</taxon>
        <taxon>Scleractinia</taxon>
        <taxon>Astrocoeniina</taxon>
        <taxon>Acroporidae</taxon>
        <taxon>Acropora</taxon>
    </lineage>
</organism>
<proteinExistence type="predicted"/>
<reference evidence="2" key="1">
    <citation type="journal article" date="2023" name="G3 (Bethesda)">
        <title>Whole genome assembly and annotation of the endangered Caribbean coral Acropora cervicornis.</title>
        <authorList>
            <person name="Selwyn J.D."/>
            <person name="Vollmer S.V."/>
        </authorList>
    </citation>
    <scope>NUCLEOTIDE SEQUENCE</scope>
    <source>
        <strain evidence="2">K2</strain>
    </source>
</reference>
<dbReference type="EMBL" id="JARQWQ010000041">
    <property type="protein sequence ID" value="KAK2559207.1"/>
    <property type="molecule type" value="Genomic_DNA"/>
</dbReference>
<feature type="domain" description="DED" evidence="1">
    <location>
        <begin position="16"/>
        <end position="91"/>
    </location>
</feature>
<dbReference type="GO" id="GO:0042981">
    <property type="term" value="P:regulation of apoptotic process"/>
    <property type="evidence" value="ECO:0007669"/>
    <property type="project" value="InterPro"/>
</dbReference>
<gene>
    <name evidence="2" type="ORF">P5673_018344</name>
</gene>
<dbReference type="Gene3D" id="1.10.533.10">
    <property type="entry name" value="Death Domain, Fas"/>
    <property type="match status" value="1"/>
</dbReference>
<dbReference type="InterPro" id="IPR001875">
    <property type="entry name" value="DED_dom"/>
</dbReference>
<name>A0AAD9QDC5_ACRCE</name>
<dbReference type="Proteomes" id="UP001249851">
    <property type="component" value="Unassembled WGS sequence"/>
</dbReference>
<keyword evidence="3" id="KW-1185">Reference proteome</keyword>
<dbReference type="InterPro" id="IPR011029">
    <property type="entry name" value="DEATH-like_dom_sf"/>
</dbReference>
<sequence length="249" mass="28464">MSSNSQNTFTDELRQDFKALLIKIFSDLEKETVEALRLFYNDKDIPKNICGTFNFLTALEDAGKFSWTNVSSLKKWLSAIGRGVLVDALEEFEIKRNVALLLDAFVKIRKGIPRQNLFENIEVIAGYLANLTDCELDKSKVRSLRKSKKNIEEVMIFLEEQIRETSLSKPWTYRLALLIVAAGEVLSETEIQNEEFTDLLPEEVARCSAEICSRMASLDEWYEPFTSECLIKNENQLSTDGLLKKSVID</sequence>
<dbReference type="SUPFAM" id="SSF47986">
    <property type="entry name" value="DEATH domain"/>
    <property type="match status" value="1"/>
</dbReference>
<reference evidence="2" key="2">
    <citation type="journal article" date="2023" name="Science">
        <title>Genomic signatures of disease resistance in endangered staghorn corals.</title>
        <authorList>
            <person name="Vollmer S.V."/>
            <person name="Selwyn J.D."/>
            <person name="Despard B.A."/>
            <person name="Roesel C.L."/>
        </authorList>
    </citation>
    <scope>NUCLEOTIDE SEQUENCE</scope>
    <source>
        <strain evidence="2">K2</strain>
    </source>
</reference>